<dbReference type="Proteomes" id="UP001225378">
    <property type="component" value="Plasmid unnamed2"/>
</dbReference>
<dbReference type="RefSeq" id="WP_305910560.1">
    <property type="nucleotide sequence ID" value="NZ_CP157744.1"/>
</dbReference>
<keyword evidence="2" id="KW-1185">Reference proteome</keyword>
<name>A0AAU7P0I9_9GAMM</name>
<evidence type="ECO:0000313" key="1">
    <source>
        <dbReference type="EMBL" id="XBS22713.1"/>
    </source>
</evidence>
<evidence type="ECO:0000313" key="2">
    <source>
        <dbReference type="Proteomes" id="UP001225378"/>
    </source>
</evidence>
<sequence length="110" mass="12225">MNTTDCEGKLAKPNTKYGYIESPKEIIAYLKAGCEIKQIGFNKTHIEGPTPAYWLKPPGVLTWEVRLHEVHVRALETLELITVDSGDGKCWFSRADFSVPSLKSAQDSAS</sequence>
<dbReference type="AlphaFoldDB" id="A0AAU7P0I9"/>
<reference evidence="1 2" key="1">
    <citation type="journal article" date="2024" name="Microbiology">
        <title>Methylomarinum rosea sp. nov., a novel halophilic methanotrophic bacterium from the hypersaline Lake Elton.</title>
        <authorList>
            <person name="Suleimanov R.Z."/>
            <person name="Oshkin I.Y."/>
            <person name="Danilova O.V."/>
            <person name="Suzina N.E."/>
            <person name="Dedysh S.N."/>
        </authorList>
    </citation>
    <scope>NUCLEOTIDE SEQUENCE [LARGE SCALE GENOMIC DNA]</scope>
    <source>
        <strain evidence="1 2">Ch1-1</strain>
        <plasmid evidence="2">unnamed2</plasmid>
    </source>
</reference>
<dbReference type="EMBL" id="CP157744">
    <property type="protein sequence ID" value="XBS22713.1"/>
    <property type="molecule type" value="Genomic_DNA"/>
</dbReference>
<accession>A0AAU7P0I9</accession>
<gene>
    <name evidence="1" type="ORF">Q9L42_020595</name>
</gene>
<organism evidence="1 2">
    <name type="scientific">Methylomarinum roseum</name>
    <dbReference type="NCBI Taxonomy" id="3067653"/>
    <lineage>
        <taxon>Bacteria</taxon>
        <taxon>Pseudomonadati</taxon>
        <taxon>Pseudomonadota</taxon>
        <taxon>Gammaproteobacteria</taxon>
        <taxon>Methylococcales</taxon>
        <taxon>Methylococcaceae</taxon>
        <taxon>Methylomarinum</taxon>
    </lineage>
</organism>
<keyword evidence="1" id="KW-0614">Plasmid</keyword>
<protein>
    <submittedName>
        <fullName evidence="1">Uncharacterized protein</fullName>
    </submittedName>
</protein>
<proteinExistence type="predicted"/>
<dbReference type="KEGG" id="mech:Q9L42_020595"/>
<geneLocation type="plasmid" evidence="1 2">
    <name>unnamed2</name>
</geneLocation>